<dbReference type="Proteomes" id="UP000594034">
    <property type="component" value="Chromosome"/>
</dbReference>
<sequence length="143" mass="16743">MKHSRRPQDRLSLDALTAGVDLLAQLRRHRFRRLDISVPDDHQLLWFDVFPLAGALALVHRDTPLWVCRWQVVDRVAVINDWRAFWYTHQQDFAHLPLEAICWLSSRYQVQWAAPSGRHFWQRCLREARARGLSVNAGAIGQP</sequence>
<dbReference type="AlphaFoldDB" id="A0A5J6WU63"/>
<evidence type="ECO:0000313" key="2">
    <source>
        <dbReference type="Proteomes" id="UP000594034"/>
    </source>
</evidence>
<dbReference type="KEGG" id="asim:FE240_08325"/>
<proteinExistence type="predicted"/>
<organism evidence="1 2">
    <name type="scientific">Aeromonas simiae</name>
    <dbReference type="NCBI Taxonomy" id="218936"/>
    <lineage>
        <taxon>Bacteria</taxon>
        <taxon>Pseudomonadati</taxon>
        <taxon>Pseudomonadota</taxon>
        <taxon>Gammaproteobacteria</taxon>
        <taxon>Aeromonadales</taxon>
        <taxon>Aeromonadaceae</taxon>
        <taxon>Aeromonas</taxon>
    </lineage>
</organism>
<keyword evidence="2" id="KW-1185">Reference proteome</keyword>
<dbReference type="EMBL" id="CP040449">
    <property type="protein sequence ID" value="QFI54696.1"/>
    <property type="molecule type" value="Genomic_DNA"/>
</dbReference>
<name>A0A5J6WU63_9GAMM</name>
<reference evidence="1 2" key="1">
    <citation type="submission" date="2019-05" db="EMBL/GenBank/DDBJ databases">
        <title>OXA-830, a novel chromosomally encoded expanded-spectrum class D beta-lactamase in Aeromonas simiae.</title>
        <authorList>
            <person name="Zhou W."/>
            <person name="Chen Q."/>
        </authorList>
    </citation>
    <scope>NUCLEOTIDE SEQUENCE [LARGE SCALE GENOMIC DNA]</scope>
    <source>
        <strain evidence="1 2">A6</strain>
    </source>
</reference>
<accession>A0A5J6WU63</accession>
<dbReference type="RefSeq" id="WP_193004128.1">
    <property type="nucleotide sequence ID" value="NZ_CP040449.1"/>
</dbReference>
<protein>
    <submittedName>
        <fullName evidence="1">Uncharacterized protein</fullName>
    </submittedName>
</protein>
<evidence type="ECO:0000313" key="1">
    <source>
        <dbReference type="EMBL" id="QFI54696.1"/>
    </source>
</evidence>
<gene>
    <name evidence="1" type="ORF">FE240_08325</name>
</gene>